<evidence type="ECO:0000313" key="4">
    <source>
        <dbReference type="Proteomes" id="UP001268036"/>
    </source>
</evidence>
<feature type="coiled-coil region" evidence="1">
    <location>
        <begin position="399"/>
        <end position="426"/>
    </location>
</feature>
<dbReference type="PANTHER" id="PTHR35862:SF3">
    <property type="entry name" value="FELS-2 PROPHAGE PROTEIN"/>
    <property type="match status" value="1"/>
</dbReference>
<dbReference type="AlphaFoldDB" id="A0AAJ2BLN5"/>
<dbReference type="InterPro" id="IPR052726">
    <property type="entry name" value="Phage_Baseplate_Hub"/>
</dbReference>
<dbReference type="SUPFAM" id="SSF69279">
    <property type="entry name" value="Phage tail proteins"/>
    <property type="match status" value="1"/>
</dbReference>
<gene>
    <name evidence="3" type="ORF">QE440_001297</name>
</gene>
<dbReference type="RefSeq" id="WP_309756587.1">
    <property type="nucleotide sequence ID" value="NZ_JAVJAF010000001.1"/>
</dbReference>
<dbReference type="Proteomes" id="UP001268036">
    <property type="component" value="Unassembled WGS sequence"/>
</dbReference>
<name>A0AAJ2BLN5_9PSED</name>
<organism evidence="3 4">
    <name type="scientific">Pseudomonas oryzihabitans</name>
    <dbReference type="NCBI Taxonomy" id="47885"/>
    <lineage>
        <taxon>Bacteria</taxon>
        <taxon>Pseudomonadati</taxon>
        <taxon>Pseudomonadota</taxon>
        <taxon>Gammaproteobacteria</taxon>
        <taxon>Pseudomonadales</taxon>
        <taxon>Pseudomonadaceae</taxon>
        <taxon>Pseudomonas</taxon>
    </lineage>
</organism>
<evidence type="ECO:0000313" key="3">
    <source>
        <dbReference type="EMBL" id="MDR6233556.1"/>
    </source>
</evidence>
<protein>
    <submittedName>
        <fullName evidence="3">Phage protein D</fullName>
    </submittedName>
</protein>
<proteinExistence type="predicted"/>
<evidence type="ECO:0000256" key="1">
    <source>
        <dbReference type="SAM" id="Coils"/>
    </source>
</evidence>
<keyword evidence="1" id="KW-0175">Coiled coil</keyword>
<sequence>MISEVLDPATGQLRRTSLRGPNHGDYPQPIYRLRLDGKDISDRLAPRLVSLELTDKRGLEVDELTLTLSDHDGRLPLPPLGGTLQLELGWSNTGLVDKGTYLIAEINHNGAPDLLKLRARSADLSKSFKTQRDQSYSNATLGEVLRILAARQGLTAAVDATLEAKPILQLDQARESDANLLTRLGEEYDAVATVKAGRLLFMLKGQGKTASGKDLPHIILSRQDGDQHQYLLTVPNDGVRAYYYDVDQSKRLEEVVGDGKSPRDLRHTYANKTQAHQAAETEWQSLQRGAATLSYHLALGCADLIPELSYTLTGIKPEIDDIIWYGGDIKHILNVDGGFVTELSGLQAMQPGDLVADLVTEIPPKYSGVLAYYRDPATGKQVSLTRGDQGNPYHLRFLYSSKEAALKAVEREAKKIEERQGAAKKST</sequence>
<dbReference type="PANTHER" id="PTHR35862">
    <property type="entry name" value="FELS-2 PROPHAGE PROTEIN"/>
    <property type="match status" value="1"/>
</dbReference>
<feature type="region of interest" description="Disordered" evidence="2">
    <location>
        <begin position="1"/>
        <end position="27"/>
    </location>
</feature>
<accession>A0AAJ2BLN5</accession>
<dbReference type="Pfam" id="PF05954">
    <property type="entry name" value="Phage_GPD"/>
    <property type="match status" value="1"/>
</dbReference>
<comment type="caution">
    <text evidence="3">The sequence shown here is derived from an EMBL/GenBank/DDBJ whole genome shotgun (WGS) entry which is preliminary data.</text>
</comment>
<dbReference type="EMBL" id="JAVJAF010000001">
    <property type="protein sequence ID" value="MDR6233556.1"/>
    <property type="molecule type" value="Genomic_DNA"/>
</dbReference>
<evidence type="ECO:0000256" key="2">
    <source>
        <dbReference type="SAM" id="MobiDB-lite"/>
    </source>
</evidence>
<reference evidence="3" key="1">
    <citation type="submission" date="2023-08" db="EMBL/GenBank/DDBJ databases">
        <title>Functional and genomic diversity of the sorghum phyllosphere microbiome.</title>
        <authorList>
            <person name="Shade A."/>
        </authorList>
    </citation>
    <scope>NUCLEOTIDE SEQUENCE</scope>
    <source>
        <strain evidence="3">SORGH_AS_0201</strain>
    </source>
</reference>